<evidence type="ECO:0000313" key="1">
    <source>
        <dbReference type="EMBL" id="MFC3147489.1"/>
    </source>
</evidence>
<dbReference type="RefSeq" id="WP_377302645.1">
    <property type="nucleotide sequence ID" value="NZ_CP180191.1"/>
</dbReference>
<evidence type="ECO:0008006" key="3">
    <source>
        <dbReference type="Google" id="ProtNLM"/>
    </source>
</evidence>
<name>A0ABV7H4U4_9BURK</name>
<protein>
    <recommendedName>
        <fullName evidence="3">Transcription factor zinc-finger domain-containing protein</fullName>
    </recommendedName>
</protein>
<comment type="caution">
    <text evidence="1">The sequence shown here is derived from an EMBL/GenBank/DDBJ whole genome shotgun (WGS) entry which is preliminary data.</text>
</comment>
<accession>A0ABV7H4U4</accession>
<dbReference type="EMBL" id="JBHRTI010000004">
    <property type="protein sequence ID" value="MFC3147489.1"/>
    <property type="molecule type" value="Genomic_DNA"/>
</dbReference>
<evidence type="ECO:0000313" key="2">
    <source>
        <dbReference type="Proteomes" id="UP001595556"/>
    </source>
</evidence>
<sequence>MSAHDLDAGAPLAQALRRPCPSCKQGMQSLRLAGHYEVPIDIDLCLPCHLVWFDHDESQRLSAAGLLRLLERIAASHALPANGVRPHLDCPTCARSMKLVHNLTLAGRSLQYNCPGGHGKAQTFALYLAEKGVLRPVLVRDVNRLAQSDDGGLECINCGADVPGSIAGQASDHAQCGYCNTPLYLLDVDALADLLLRMSPGQGRELAQRQQGRRVAGNCGQCGAALAPGLHMRCGHCNGTLATTHLTGALAALPERMKATRERRRASDFAQMPSLDSRWRDLKDLGERWHHGPRQWRSGASRAERSREIDGLGDFVEALINVIDVSF</sequence>
<proteinExistence type="predicted"/>
<keyword evidence="2" id="KW-1185">Reference proteome</keyword>
<organism evidence="1 2">
    <name type="scientific">Piscinibacterium candidicorallinum</name>
    <dbReference type="NCBI Taxonomy" id="1793872"/>
    <lineage>
        <taxon>Bacteria</taxon>
        <taxon>Pseudomonadati</taxon>
        <taxon>Pseudomonadota</taxon>
        <taxon>Betaproteobacteria</taxon>
        <taxon>Burkholderiales</taxon>
        <taxon>Piscinibacterium</taxon>
    </lineage>
</organism>
<reference evidence="2" key="1">
    <citation type="journal article" date="2019" name="Int. J. Syst. Evol. Microbiol.">
        <title>The Global Catalogue of Microorganisms (GCM) 10K type strain sequencing project: providing services to taxonomists for standard genome sequencing and annotation.</title>
        <authorList>
            <consortium name="The Broad Institute Genomics Platform"/>
            <consortium name="The Broad Institute Genome Sequencing Center for Infectious Disease"/>
            <person name="Wu L."/>
            <person name="Ma J."/>
        </authorList>
    </citation>
    <scope>NUCLEOTIDE SEQUENCE [LARGE SCALE GENOMIC DNA]</scope>
    <source>
        <strain evidence="2">KCTC 52168</strain>
    </source>
</reference>
<dbReference type="Proteomes" id="UP001595556">
    <property type="component" value="Unassembled WGS sequence"/>
</dbReference>
<gene>
    <name evidence="1" type="ORF">ACFOEN_07530</name>
</gene>